<dbReference type="RefSeq" id="XP_007391655.1">
    <property type="nucleotide sequence ID" value="XM_007391593.1"/>
</dbReference>
<dbReference type="OrthoDB" id="3241567at2759"/>
<organism evidence="2 3">
    <name type="scientific">Phanerochaete carnosa (strain HHB-10118-sp)</name>
    <name type="common">White-rot fungus</name>
    <name type="synonym">Peniophora carnosa</name>
    <dbReference type="NCBI Taxonomy" id="650164"/>
    <lineage>
        <taxon>Eukaryota</taxon>
        <taxon>Fungi</taxon>
        <taxon>Dikarya</taxon>
        <taxon>Basidiomycota</taxon>
        <taxon>Agaricomycotina</taxon>
        <taxon>Agaricomycetes</taxon>
        <taxon>Polyporales</taxon>
        <taxon>Phanerochaetaceae</taxon>
        <taxon>Phanerochaete</taxon>
    </lineage>
</organism>
<dbReference type="InterPro" id="IPR046522">
    <property type="entry name" value="DUF6699"/>
</dbReference>
<name>K5X875_PHACS</name>
<dbReference type="HOGENOM" id="CLU_086743_0_0_1"/>
<dbReference type="KEGG" id="pco:PHACADRAFT_249275"/>
<proteinExistence type="predicted"/>
<accession>K5X875</accession>
<dbReference type="Proteomes" id="UP000008370">
    <property type="component" value="Unassembled WGS sequence"/>
</dbReference>
<reference evidence="2 3" key="1">
    <citation type="journal article" date="2012" name="BMC Genomics">
        <title>Comparative genomics of the white-rot fungi, Phanerochaete carnosa and P. chrysosporium, to elucidate the genetic basis of the distinct wood types they colonize.</title>
        <authorList>
            <person name="Suzuki H."/>
            <person name="MacDonald J."/>
            <person name="Syed K."/>
            <person name="Salamov A."/>
            <person name="Hori C."/>
            <person name="Aerts A."/>
            <person name="Henrissat B."/>
            <person name="Wiebenga A."/>
            <person name="vanKuyk P.A."/>
            <person name="Barry K."/>
            <person name="Lindquist E."/>
            <person name="LaButti K."/>
            <person name="Lapidus A."/>
            <person name="Lucas S."/>
            <person name="Coutinho P."/>
            <person name="Gong Y."/>
            <person name="Samejima M."/>
            <person name="Mahadevan R."/>
            <person name="Abou-Zaid M."/>
            <person name="de Vries R.P."/>
            <person name="Igarashi K."/>
            <person name="Yadav J.S."/>
            <person name="Grigoriev I.V."/>
            <person name="Master E.R."/>
        </authorList>
    </citation>
    <scope>NUCLEOTIDE SEQUENCE [LARGE SCALE GENOMIC DNA]</scope>
    <source>
        <strain evidence="2 3">HHB-10118-sp</strain>
    </source>
</reference>
<protein>
    <recommendedName>
        <fullName evidence="1">DUF6699 domain-containing protein</fullName>
    </recommendedName>
</protein>
<evidence type="ECO:0000313" key="3">
    <source>
        <dbReference type="Proteomes" id="UP000008370"/>
    </source>
</evidence>
<keyword evidence="3" id="KW-1185">Reference proteome</keyword>
<gene>
    <name evidence="2" type="ORF">PHACADRAFT_249275</name>
</gene>
<dbReference type="AlphaFoldDB" id="K5X875"/>
<dbReference type="GeneID" id="18914625"/>
<sequence length="241" mass="26460">MTPAAFPTSVATPVISAVPAATPAWPTMTSPGSWPSPPEWLWQSAPGVALIPTLGLNPVEPSYPHLKWDVAHMPAAATVKHVTGRVLVKPITPKEFRQPALYPPHLDVHVTLGNVPVAAAVHARWGPIVVRCNAKGDVSVGDVLDGVYAYFQQPLYFEDMCAFENWLGKGGDPNYEALLDAFRQRVKNSDNLSAVEWNQGFKRIDMLGDNRRWCGLYRVPPSVPGDQTVSFNLYLLQARRA</sequence>
<evidence type="ECO:0000259" key="1">
    <source>
        <dbReference type="Pfam" id="PF20415"/>
    </source>
</evidence>
<dbReference type="EMBL" id="JH930469">
    <property type="protein sequence ID" value="EKM59082.1"/>
    <property type="molecule type" value="Genomic_DNA"/>
</dbReference>
<dbReference type="Pfam" id="PF20415">
    <property type="entry name" value="DUF6699"/>
    <property type="match status" value="1"/>
</dbReference>
<dbReference type="InParanoid" id="K5X875"/>
<feature type="domain" description="DUF6699" evidence="1">
    <location>
        <begin position="66"/>
        <end position="218"/>
    </location>
</feature>
<evidence type="ECO:0000313" key="2">
    <source>
        <dbReference type="EMBL" id="EKM59082.1"/>
    </source>
</evidence>